<comment type="similarity">
    <text evidence="1">Belongs to the eukaryotic ribosomal protein eS6 family.</text>
</comment>
<dbReference type="AlphaFoldDB" id="A0A644UWL5"/>
<dbReference type="HAMAP" id="MF_00512">
    <property type="entry name" value="Ribosomal_eS6"/>
    <property type="match status" value="1"/>
</dbReference>
<dbReference type="InterPro" id="IPR018282">
    <property type="entry name" value="Ribosomal_eS6_CS"/>
</dbReference>
<dbReference type="NCBIfam" id="NF003294">
    <property type="entry name" value="PRK04290.1-3"/>
    <property type="match status" value="1"/>
</dbReference>
<keyword evidence="2" id="KW-0689">Ribosomal protein</keyword>
<dbReference type="GO" id="GO:0006412">
    <property type="term" value="P:translation"/>
    <property type="evidence" value="ECO:0007669"/>
    <property type="project" value="InterPro"/>
</dbReference>
<evidence type="ECO:0000256" key="1">
    <source>
        <dbReference type="ARBA" id="ARBA00009312"/>
    </source>
</evidence>
<dbReference type="Pfam" id="PF01092">
    <property type="entry name" value="Ribosomal_S6e"/>
    <property type="match status" value="1"/>
</dbReference>
<accession>A0A644UWL5</accession>
<keyword evidence="3" id="KW-0687">Ribonucleoprotein</keyword>
<dbReference type="PANTHER" id="PTHR11502">
    <property type="entry name" value="40S RIBOSOMAL PROTEIN S6"/>
    <property type="match status" value="1"/>
</dbReference>
<dbReference type="InterPro" id="IPR001377">
    <property type="entry name" value="Ribosomal_eS6"/>
</dbReference>
<name>A0A644UWL5_9ZZZZ</name>
<dbReference type="SMART" id="SM01405">
    <property type="entry name" value="Ribosomal_S6e"/>
    <property type="match status" value="1"/>
</dbReference>
<organism evidence="5">
    <name type="scientific">bioreactor metagenome</name>
    <dbReference type="NCBI Taxonomy" id="1076179"/>
    <lineage>
        <taxon>unclassified sequences</taxon>
        <taxon>metagenomes</taxon>
        <taxon>ecological metagenomes</taxon>
    </lineage>
</organism>
<comment type="caution">
    <text evidence="5">The sequence shown here is derived from an EMBL/GenBank/DDBJ whole genome shotgun (WGS) entry which is preliminary data.</text>
</comment>
<dbReference type="EMBL" id="VSSQ01000177">
    <property type="protein sequence ID" value="MPL83498.1"/>
    <property type="molecule type" value="Genomic_DNA"/>
</dbReference>
<dbReference type="GO" id="GO:1990904">
    <property type="term" value="C:ribonucleoprotein complex"/>
    <property type="evidence" value="ECO:0007669"/>
    <property type="project" value="UniProtKB-KW"/>
</dbReference>
<dbReference type="PROSITE" id="PS00578">
    <property type="entry name" value="RIBOSOMAL_S6E"/>
    <property type="match status" value="1"/>
</dbReference>
<evidence type="ECO:0000313" key="4">
    <source>
        <dbReference type="EMBL" id="MPL83186.1"/>
    </source>
</evidence>
<dbReference type="EMBL" id="VSSQ01000173">
    <property type="protein sequence ID" value="MPL83186.1"/>
    <property type="molecule type" value="Genomic_DNA"/>
</dbReference>
<evidence type="ECO:0000256" key="2">
    <source>
        <dbReference type="ARBA" id="ARBA00022980"/>
    </source>
</evidence>
<dbReference type="GO" id="GO:0005840">
    <property type="term" value="C:ribosome"/>
    <property type="evidence" value="ECO:0007669"/>
    <property type="project" value="UniProtKB-KW"/>
</dbReference>
<sequence>MVFKVVISEKEESHQIEVDNNKKQIVGLSIGDELSGDLVGLEGYTLKITGGSDKNGFPMKKDVEGPRRIKSLLSGGIGYKPKADGVKRRKTLRGNTISDDIVQINTVVAEAGNKSIDAILNPETEESESSEE</sequence>
<gene>
    <name evidence="4" type="ORF">SDC9_29136</name>
    <name evidence="5" type="ORF">SDC9_29453</name>
</gene>
<evidence type="ECO:0000313" key="5">
    <source>
        <dbReference type="EMBL" id="MPL83498.1"/>
    </source>
</evidence>
<dbReference type="GO" id="GO:0003735">
    <property type="term" value="F:structural constituent of ribosome"/>
    <property type="evidence" value="ECO:0007669"/>
    <property type="project" value="InterPro"/>
</dbReference>
<evidence type="ECO:0008006" key="6">
    <source>
        <dbReference type="Google" id="ProtNLM"/>
    </source>
</evidence>
<proteinExistence type="inferred from homology"/>
<protein>
    <recommendedName>
        <fullName evidence="6">30S ribosomal protein S6e</fullName>
    </recommendedName>
</protein>
<dbReference type="InterPro" id="IPR020924">
    <property type="entry name" value="Ribosomal_eS6_arc"/>
</dbReference>
<evidence type="ECO:0000256" key="3">
    <source>
        <dbReference type="ARBA" id="ARBA00023274"/>
    </source>
</evidence>
<reference evidence="5" key="1">
    <citation type="submission" date="2019-08" db="EMBL/GenBank/DDBJ databases">
        <authorList>
            <person name="Kucharzyk K."/>
            <person name="Murdoch R.W."/>
            <person name="Higgins S."/>
            <person name="Loffler F."/>
        </authorList>
    </citation>
    <scope>NUCLEOTIDE SEQUENCE</scope>
</reference>